<dbReference type="GO" id="GO:0005840">
    <property type="term" value="C:ribosome"/>
    <property type="evidence" value="ECO:0007669"/>
    <property type="project" value="UniProtKB-KW"/>
</dbReference>
<evidence type="ECO:0000313" key="3">
    <source>
        <dbReference type="EMBL" id="CAK8986214.1"/>
    </source>
</evidence>
<dbReference type="Proteomes" id="UP001642484">
    <property type="component" value="Unassembled WGS sequence"/>
</dbReference>
<evidence type="ECO:0000313" key="4">
    <source>
        <dbReference type="Proteomes" id="UP001642484"/>
    </source>
</evidence>
<gene>
    <name evidence="2" type="ORF">CCMP2556_LOCUS330</name>
    <name evidence="3" type="ORF">CCMP2556_LOCUS431</name>
</gene>
<protein>
    <submittedName>
        <fullName evidence="3">Uncharacterized protein</fullName>
    </submittedName>
</protein>
<evidence type="ECO:0000256" key="1">
    <source>
        <dbReference type="SAM" id="MobiDB-lite"/>
    </source>
</evidence>
<evidence type="ECO:0000313" key="2">
    <source>
        <dbReference type="EMBL" id="CAK8985938.1"/>
    </source>
</evidence>
<feature type="region of interest" description="Disordered" evidence="1">
    <location>
        <begin position="1"/>
        <end position="50"/>
    </location>
</feature>
<keyword evidence="4" id="KW-1185">Reference proteome</keyword>
<accession>A0ABP0HA99</accession>
<proteinExistence type="predicted"/>
<reference evidence="3 4" key="1">
    <citation type="submission" date="2024-02" db="EMBL/GenBank/DDBJ databases">
        <authorList>
            <person name="Chen Y."/>
            <person name="Shah S."/>
            <person name="Dougan E. K."/>
            <person name="Thang M."/>
            <person name="Chan C."/>
        </authorList>
    </citation>
    <scope>NUCLEOTIDE SEQUENCE [LARGE SCALE GENOMIC DNA]</scope>
</reference>
<dbReference type="EMBL" id="CAXAMN010000081">
    <property type="protein sequence ID" value="CAK8986214.1"/>
    <property type="molecule type" value="Genomic_DNA"/>
</dbReference>
<organism evidence="3 4">
    <name type="scientific">Durusdinium trenchii</name>
    <dbReference type="NCBI Taxonomy" id="1381693"/>
    <lineage>
        <taxon>Eukaryota</taxon>
        <taxon>Sar</taxon>
        <taxon>Alveolata</taxon>
        <taxon>Dinophyceae</taxon>
        <taxon>Suessiales</taxon>
        <taxon>Symbiodiniaceae</taxon>
        <taxon>Durusdinium</taxon>
    </lineage>
</organism>
<dbReference type="EMBL" id="CAXAMN010000026">
    <property type="protein sequence ID" value="CAK8985938.1"/>
    <property type="molecule type" value="Genomic_DNA"/>
</dbReference>
<comment type="caution">
    <text evidence="3">The sequence shown here is derived from an EMBL/GenBank/DDBJ whole genome shotgun (WGS) entry which is preliminary data.</text>
</comment>
<sequence length="151" mass="16451">MDQVFHDEDLVTPTPACKKPRLADQIQAGLNTPTRPVPKQSVKKPKQGRLDADAKRLPTFGVYDLQALGVPQEAWPIEGKEYKGQKGYTVVSDSGAAIEVLLSQSAFVVKRFGTIGKKEARLDTLKTGQVSWSKFGGPGPAWEQAKAKANF</sequence>
<name>A0ABP0HA99_9DINO</name>